<protein>
    <submittedName>
        <fullName evidence="3">Glycosyltransferase involved in cell wall biosynthesis</fullName>
    </submittedName>
</protein>
<sequence>MKDRIYLSILLVVRNEERYIANLLDNVLNQDKGSYEMELIVVDGESTDQTKKIVKDYAQKYPQIKLINNPQKTLPVGWNLGIDHAEGNYVLRIDGHTSIPTDFLANYAEVIAKQPKADVVGGIIQSRGTGKQGKLNEYVYSHRLGVGNSMFRTLEGRVWEGYVDTVPYGAYKSSVFKEVGGFEERLKRNEDIEFHKRMRDKNKTFFLSTTITSTYFVRTTLKGLIQKSLDDGKWNIIANRTTPGALGTRHKIPIVAFLVGLLFVVGSLFSSTIAVIFAAVVAIYAALTLVASRRFAKLNGYQWLVPCAMTFFVLHFFRGFGSFSAFFSKAFWKART</sequence>
<gene>
    <name evidence="3" type="ORF">JOC54_004471</name>
</gene>
<dbReference type="PANTHER" id="PTHR43685:SF2">
    <property type="entry name" value="GLYCOSYLTRANSFERASE 2-LIKE DOMAIN-CONTAINING PROTEIN"/>
    <property type="match status" value="1"/>
</dbReference>
<dbReference type="EMBL" id="JAFBCV010000023">
    <property type="protein sequence ID" value="MBM7841170.1"/>
    <property type="molecule type" value="Genomic_DNA"/>
</dbReference>
<comment type="caution">
    <text evidence="3">The sequence shown here is derived from an EMBL/GenBank/DDBJ whole genome shotgun (WGS) entry which is preliminary data.</text>
</comment>
<keyword evidence="1" id="KW-0472">Membrane</keyword>
<proteinExistence type="predicted"/>
<reference evidence="3" key="1">
    <citation type="submission" date="2021-01" db="EMBL/GenBank/DDBJ databases">
        <title>Genomic Encyclopedia of Type Strains, Phase IV (KMG-IV): sequencing the most valuable type-strain genomes for metagenomic binning, comparative biology and taxonomic classification.</title>
        <authorList>
            <person name="Goeker M."/>
        </authorList>
    </citation>
    <scope>NUCLEOTIDE SEQUENCE</scope>
    <source>
        <strain evidence="3">DSM 21943</strain>
    </source>
</reference>
<feature type="domain" description="Glycosyltransferase 2-like" evidence="2">
    <location>
        <begin position="8"/>
        <end position="147"/>
    </location>
</feature>
<dbReference type="SUPFAM" id="SSF53448">
    <property type="entry name" value="Nucleotide-diphospho-sugar transferases"/>
    <property type="match status" value="1"/>
</dbReference>
<dbReference type="Proteomes" id="UP001179280">
    <property type="component" value="Unassembled WGS sequence"/>
</dbReference>
<accession>A0ABS2T2D0</accession>
<keyword evidence="1" id="KW-1133">Transmembrane helix</keyword>
<organism evidence="3 4">
    <name type="scientific">Shouchella xiaoxiensis</name>
    <dbReference type="NCBI Taxonomy" id="766895"/>
    <lineage>
        <taxon>Bacteria</taxon>
        <taxon>Bacillati</taxon>
        <taxon>Bacillota</taxon>
        <taxon>Bacilli</taxon>
        <taxon>Bacillales</taxon>
        <taxon>Bacillaceae</taxon>
        <taxon>Shouchella</taxon>
    </lineage>
</organism>
<dbReference type="InterPro" id="IPR029044">
    <property type="entry name" value="Nucleotide-diphossugar_trans"/>
</dbReference>
<dbReference type="Gene3D" id="3.90.550.10">
    <property type="entry name" value="Spore Coat Polysaccharide Biosynthesis Protein SpsA, Chain A"/>
    <property type="match status" value="1"/>
</dbReference>
<dbReference type="InterPro" id="IPR001173">
    <property type="entry name" value="Glyco_trans_2-like"/>
</dbReference>
<dbReference type="RefSeq" id="WP_204469143.1">
    <property type="nucleotide sequence ID" value="NZ_JAFBCV010000023.1"/>
</dbReference>
<dbReference type="CDD" id="cd02525">
    <property type="entry name" value="Succinoglycan_BP_ExoA"/>
    <property type="match status" value="1"/>
</dbReference>
<feature type="transmembrane region" description="Helical" evidence="1">
    <location>
        <begin position="254"/>
        <end position="287"/>
    </location>
</feature>
<dbReference type="PANTHER" id="PTHR43685">
    <property type="entry name" value="GLYCOSYLTRANSFERASE"/>
    <property type="match status" value="1"/>
</dbReference>
<evidence type="ECO:0000313" key="4">
    <source>
        <dbReference type="Proteomes" id="UP001179280"/>
    </source>
</evidence>
<dbReference type="Pfam" id="PF00535">
    <property type="entry name" value="Glycos_transf_2"/>
    <property type="match status" value="1"/>
</dbReference>
<evidence type="ECO:0000313" key="3">
    <source>
        <dbReference type="EMBL" id="MBM7841170.1"/>
    </source>
</evidence>
<keyword evidence="1" id="KW-0812">Transmembrane</keyword>
<evidence type="ECO:0000259" key="2">
    <source>
        <dbReference type="Pfam" id="PF00535"/>
    </source>
</evidence>
<keyword evidence="4" id="KW-1185">Reference proteome</keyword>
<evidence type="ECO:0000256" key="1">
    <source>
        <dbReference type="SAM" id="Phobius"/>
    </source>
</evidence>
<name>A0ABS2T2D0_9BACI</name>
<feature type="transmembrane region" description="Helical" evidence="1">
    <location>
        <begin position="303"/>
        <end position="327"/>
    </location>
</feature>
<dbReference type="InterPro" id="IPR050834">
    <property type="entry name" value="Glycosyltransf_2"/>
</dbReference>